<evidence type="ECO:0000313" key="3">
    <source>
        <dbReference type="EMBL" id="CAK69771.1"/>
    </source>
</evidence>
<dbReference type="GeneID" id="5022953"/>
<dbReference type="AlphaFoldDB" id="A0CG54"/>
<accession>A0CG54</accession>
<dbReference type="InParanoid" id="A0CG54"/>
<dbReference type="KEGG" id="ptm:GSPATT00038215001"/>
<reference evidence="3 4" key="1">
    <citation type="journal article" date="2006" name="Nature">
        <title>Global trends of whole-genome duplications revealed by the ciliate Paramecium tetraurelia.</title>
        <authorList>
            <consortium name="Genoscope"/>
            <person name="Aury J.-M."/>
            <person name="Jaillon O."/>
            <person name="Duret L."/>
            <person name="Noel B."/>
            <person name="Jubin C."/>
            <person name="Porcel B.M."/>
            <person name="Segurens B."/>
            <person name="Daubin V."/>
            <person name="Anthouard V."/>
            <person name="Aiach N."/>
            <person name="Arnaiz O."/>
            <person name="Billaut A."/>
            <person name="Beisson J."/>
            <person name="Blanc I."/>
            <person name="Bouhouche K."/>
            <person name="Camara F."/>
            <person name="Duharcourt S."/>
            <person name="Guigo R."/>
            <person name="Gogendeau D."/>
            <person name="Katinka M."/>
            <person name="Keller A.-M."/>
            <person name="Kissmehl R."/>
            <person name="Klotz C."/>
            <person name="Koll F."/>
            <person name="Le Moue A."/>
            <person name="Lepere C."/>
            <person name="Malinsky S."/>
            <person name="Nowacki M."/>
            <person name="Nowak J.K."/>
            <person name="Plattner H."/>
            <person name="Poulain J."/>
            <person name="Ruiz F."/>
            <person name="Serrano V."/>
            <person name="Zagulski M."/>
            <person name="Dessen P."/>
            <person name="Betermier M."/>
            <person name="Weissenbach J."/>
            <person name="Scarpelli C."/>
            <person name="Schachter V."/>
            <person name="Sperling L."/>
            <person name="Meyer E."/>
            <person name="Cohen J."/>
            <person name="Wincker P."/>
        </authorList>
    </citation>
    <scope>NUCLEOTIDE SEQUENCE [LARGE SCALE GENOMIC DNA]</scope>
    <source>
        <strain evidence="3 4">Stock d4-2</strain>
    </source>
</reference>
<feature type="transmembrane region" description="Helical" evidence="2">
    <location>
        <begin position="74"/>
        <end position="96"/>
    </location>
</feature>
<keyword evidence="2" id="KW-0472">Membrane</keyword>
<name>A0CG54_PARTE</name>
<dbReference type="EMBL" id="CT868072">
    <property type="protein sequence ID" value="CAK69771.1"/>
    <property type="molecule type" value="Genomic_DNA"/>
</dbReference>
<evidence type="ECO:0000256" key="2">
    <source>
        <dbReference type="SAM" id="Phobius"/>
    </source>
</evidence>
<sequence>MGCVQQKQSKRQDALYADQADKDKGPNGINSQQQTDLIQKNYSPRKQKGCIPNKTQSYYVKKIHSRSKKAIRRLIIDFYLSIFIQKQLLFLFRGFLIYSIKKPYQMWQISRIPKFSLIQVASFRNYSPNKLQLTVQLNIYIKKPQYQCIQSNINQIQTLLQSIL</sequence>
<protein>
    <recommendedName>
        <fullName evidence="5">Transmembrane protein</fullName>
    </recommendedName>
</protein>
<proteinExistence type="predicted"/>
<gene>
    <name evidence="3" type="ORF">GSPATT00038215001</name>
</gene>
<evidence type="ECO:0000256" key="1">
    <source>
        <dbReference type="SAM" id="MobiDB-lite"/>
    </source>
</evidence>
<feature type="region of interest" description="Disordered" evidence="1">
    <location>
        <begin position="1"/>
        <end position="36"/>
    </location>
</feature>
<evidence type="ECO:0008006" key="5">
    <source>
        <dbReference type="Google" id="ProtNLM"/>
    </source>
</evidence>
<dbReference type="HOGENOM" id="CLU_1622182_0_0_1"/>
<keyword evidence="4" id="KW-1185">Reference proteome</keyword>
<dbReference type="Proteomes" id="UP000000600">
    <property type="component" value="Unassembled WGS sequence"/>
</dbReference>
<keyword evidence="2" id="KW-1133">Transmembrane helix</keyword>
<dbReference type="RefSeq" id="XP_001437168.1">
    <property type="nucleotide sequence ID" value="XM_001437131.1"/>
</dbReference>
<keyword evidence="2" id="KW-0812">Transmembrane</keyword>
<organism evidence="3 4">
    <name type="scientific">Paramecium tetraurelia</name>
    <dbReference type="NCBI Taxonomy" id="5888"/>
    <lineage>
        <taxon>Eukaryota</taxon>
        <taxon>Sar</taxon>
        <taxon>Alveolata</taxon>
        <taxon>Ciliophora</taxon>
        <taxon>Intramacronucleata</taxon>
        <taxon>Oligohymenophorea</taxon>
        <taxon>Peniculida</taxon>
        <taxon>Parameciidae</taxon>
        <taxon>Paramecium</taxon>
    </lineage>
</organism>
<evidence type="ECO:0000313" key="4">
    <source>
        <dbReference type="Proteomes" id="UP000000600"/>
    </source>
</evidence>